<sequence length="105" mass="11816">MEPLTRANLQGFSAQVAEKKRIADVEFYVAQVYEQVKRAATSNIQPRVQIPVLNGKFRVTDNMPDIMARLRTLFPDSNIGVGILPTGVYSKGVETMQEFIVIDWS</sequence>
<reference evidence="1" key="1">
    <citation type="journal article" date="2020" name="Nature">
        <title>Giant virus diversity and host interactions through global metagenomics.</title>
        <authorList>
            <person name="Schulz F."/>
            <person name="Roux S."/>
            <person name="Paez-Espino D."/>
            <person name="Jungbluth S."/>
            <person name="Walsh D.A."/>
            <person name="Denef V.J."/>
            <person name="McMahon K.D."/>
            <person name="Konstantinidis K.T."/>
            <person name="Eloe-Fadrosh E.A."/>
            <person name="Kyrpides N.C."/>
            <person name="Woyke T."/>
        </authorList>
    </citation>
    <scope>NUCLEOTIDE SEQUENCE</scope>
    <source>
        <strain evidence="1">GVMAG-M-3300023179-99</strain>
    </source>
</reference>
<dbReference type="EMBL" id="MN739948">
    <property type="protein sequence ID" value="QHT79353.1"/>
    <property type="molecule type" value="Genomic_DNA"/>
</dbReference>
<protein>
    <submittedName>
        <fullName evidence="1">Uncharacterized protein</fullName>
    </submittedName>
</protein>
<evidence type="ECO:0000313" key="1">
    <source>
        <dbReference type="EMBL" id="QHT79353.1"/>
    </source>
</evidence>
<name>A0A6C0HH62_9ZZZZ</name>
<accession>A0A6C0HH62</accession>
<proteinExistence type="predicted"/>
<dbReference type="AlphaFoldDB" id="A0A6C0HH62"/>
<organism evidence="1">
    <name type="scientific">viral metagenome</name>
    <dbReference type="NCBI Taxonomy" id="1070528"/>
    <lineage>
        <taxon>unclassified sequences</taxon>
        <taxon>metagenomes</taxon>
        <taxon>organismal metagenomes</taxon>
    </lineage>
</organism>